<reference evidence="1" key="1">
    <citation type="journal article" date="2014" name="Front. Microbiol.">
        <title>High frequency of phylogenetically diverse reductive dehalogenase-homologous genes in deep subseafloor sedimentary metagenomes.</title>
        <authorList>
            <person name="Kawai M."/>
            <person name="Futagami T."/>
            <person name="Toyoda A."/>
            <person name="Takaki Y."/>
            <person name="Nishi S."/>
            <person name="Hori S."/>
            <person name="Arai W."/>
            <person name="Tsubouchi T."/>
            <person name="Morono Y."/>
            <person name="Uchiyama I."/>
            <person name="Ito T."/>
            <person name="Fujiyama A."/>
            <person name="Inagaki F."/>
            <person name="Takami H."/>
        </authorList>
    </citation>
    <scope>NUCLEOTIDE SEQUENCE</scope>
    <source>
        <strain evidence="1">Expedition CK06-06</strain>
    </source>
</reference>
<dbReference type="AlphaFoldDB" id="X1S9J3"/>
<feature type="non-terminal residue" evidence="1">
    <location>
        <position position="1"/>
    </location>
</feature>
<name>X1S9J3_9ZZZZ</name>
<protein>
    <submittedName>
        <fullName evidence="1">Uncharacterized protein</fullName>
    </submittedName>
</protein>
<dbReference type="EMBL" id="BARW01021565">
    <property type="protein sequence ID" value="GAI89618.1"/>
    <property type="molecule type" value="Genomic_DNA"/>
</dbReference>
<proteinExistence type="predicted"/>
<sequence>PSDGSYVDGGGDETFTIDVSDETSLDTTSGLFFWTFKVR</sequence>
<gene>
    <name evidence="1" type="ORF">S12H4_36201</name>
</gene>
<evidence type="ECO:0000313" key="1">
    <source>
        <dbReference type="EMBL" id="GAI89618.1"/>
    </source>
</evidence>
<comment type="caution">
    <text evidence="1">The sequence shown here is derived from an EMBL/GenBank/DDBJ whole genome shotgun (WGS) entry which is preliminary data.</text>
</comment>
<accession>X1S9J3</accession>
<organism evidence="1">
    <name type="scientific">marine sediment metagenome</name>
    <dbReference type="NCBI Taxonomy" id="412755"/>
    <lineage>
        <taxon>unclassified sequences</taxon>
        <taxon>metagenomes</taxon>
        <taxon>ecological metagenomes</taxon>
    </lineage>
</organism>